<dbReference type="InParanoid" id="B5YM06"/>
<dbReference type="KEGG" id="tps:THAPS_10963"/>
<dbReference type="eggNOG" id="ENOG502QYKJ">
    <property type="taxonomic scope" value="Eukaryota"/>
</dbReference>
<dbReference type="HOGENOM" id="CLU_722604_0_0_1"/>
<name>B5YM06_THAPS</name>
<dbReference type="OMA" id="YPMSTHE"/>
<keyword evidence="2" id="KW-1185">Reference proteome</keyword>
<proteinExistence type="predicted"/>
<dbReference type="RefSeq" id="XP_002295610.1">
    <property type="nucleotide sequence ID" value="XM_002295574.1"/>
</dbReference>
<reference evidence="1 2" key="1">
    <citation type="journal article" date="2004" name="Science">
        <title>The genome of the diatom Thalassiosira pseudonana: ecology, evolution, and metabolism.</title>
        <authorList>
            <person name="Armbrust E.V."/>
            <person name="Berges J.A."/>
            <person name="Bowler C."/>
            <person name="Green B.R."/>
            <person name="Martinez D."/>
            <person name="Putnam N.H."/>
            <person name="Zhou S."/>
            <person name="Allen A.E."/>
            <person name="Apt K.E."/>
            <person name="Bechner M."/>
            <person name="Brzezinski M.A."/>
            <person name="Chaal B.K."/>
            <person name="Chiovitti A."/>
            <person name="Davis A.K."/>
            <person name="Demarest M.S."/>
            <person name="Detter J.C."/>
            <person name="Glavina T."/>
            <person name="Goodstein D."/>
            <person name="Hadi M.Z."/>
            <person name="Hellsten U."/>
            <person name="Hildebrand M."/>
            <person name="Jenkins B.D."/>
            <person name="Jurka J."/>
            <person name="Kapitonov V.V."/>
            <person name="Kroger N."/>
            <person name="Lau W.W."/>
            <person name="Lane T.W."/>
            <person name="Larimer F.W."/>
            <person name="Lippmeier J.C."/>
            <person name="Lucas S."/>
            <person name="Medina M."/>
            <person name="Montsant A."/>
            <person name="Obornik M."/>
            <person name="Parker M.S."/>
            <person name="Palenik B."/>
            <person name="Pazour G.J."/>
            <person name="Richardson P.M."/>
            <person name="Rynearson T.A."/>
            <person name="Saito M.A."/>
            <person name="Schwartz D.C."/>
            <person name="Thamatrakoln K."/>
            <person name="Valentin K."/>
            <person name="Vardi A."/>
            <person name="Wilkerson F.P."/>
            <person name="Rokhsar D.S."/>
        </authorList>
    </citation>
    <scope>NUCLEOTIDE SEQUENCE [LARGE SCALE GENOMIC DNA]</scope>
    <source>
        <strain evidence="1 2">CCMP1335</strain>
    </source>
</reference>
<dbReference type="AlphaFoldDB" id="B5YM06"/>
<sequence>MRDILHAQLVEIESCRPDPFYHKLRVSKYKDLFPFVVNSEIFHQPESPTSSQYTTYDRVIKGTSALQHCLDIWIADGGDMIPDCWGESYAKFIKNYYDTGQAIFVVSNENLALASFSKVDDPETCGAIFNGMASSLGPEFEIEIVFAQRIHFKRMISMFHQEYDGEKLYIKPKLQRWPGEKEGKAIPLLEQYISNFSVDSIIKAIECFKYASEHNPRVSLKVIDFHQRDVLMSFLNILTGDEAVTTQLMSRPGSVMKENTASEREKLVQSDRIAVAAMQRGLLPKTASRKDVRNALSAHFKDNAKSIIIRHKCPSEEFYEELVNATMTLQHIVFPGQRDVDEERKIRLLFMRAVNQRKFCDVDGEAMIEEDTIREFLKQFTAK</sequence>
<dbReference type="PaxDb" id="35128-Thaps10963"/>
<evidence type="ECO:0000313" key="1">
    <source>
        <dbReference type="EMBL" id="ACI64327.1"/>
    </source>
</evidence>
<dbReference type="Proteomes" id="UP000001449">
    <property type="component" value="Chromosome 18"/>
</dbReference>
<organism evidence="1 2">
    <name type="scientific">Thalassiosira pseudonana</name>
    <name type="common">Marine diatom</name>
    <name type="synonym">Cyclotella nana</name>
    <dbReference type="NCBI Taxonomy" id="35128"/>
    <lineage>
        <taxon>Eukaryota</taxon>
        <taxon>Sar</taxon>
        <taxon>Stramenopiles</taxon>
        <taxon>Ochrophyta</taxon>
        <taxon>Bacillariophyta</taxon>
        <taxon>Coscinodiscophyceae</taxon>
        <taxon>Thalassiosirophycidae</taxon>
        <taxon>Thalassiosirales</taxon>
        <taxon>Thalassiosiraceae</taxon>
        <taxon>Thalassiosira</taxon>
    </lineage>
</organism>
<accession>B5YM06</accession>
<evidence type="ECO:0000313" key="2">
    <source>
        <dbReference type="Proteomes" id="UP000001449"/>
    </source>
</evidence>
<reference evidence="1 2" key="2">
    <citation type="journal article" date="2008" name="Nature">
        <title>The Phaeodactylum genome reveals the evolutionary history of diatom genomes.</title>
        <authorList>
            <person name="Bowler C."/>
            <person name="Allen A.E."/>
            <person name="Badger J.H."/>
            <person name="Grimwood J."/>
            <person name="Jabbari K."/>
            <person name="Kuo A."/>
            <person name="Maheswari U."/>
            <person name="Martens C."/>
            <person name="Maumus F."/>
            <person name="Otillar R.P."/>
            <person name="Rayko E."/>
            <person name="Salamov A."/>
            <person name="Vandepoele K."/>
            <person name="Beszteri B."/>
            <person name="Gruber A."/>
            <person name="Heijde M."/>
            <person name="Katinka M."/>
            <person name="Mock T."/>
            <person name="Valentin K."/>
            <person name="Verret F."/>
            <person name="Berges J.A."/>
            <person name="Brownlee C."/>
            <person name="Cadoret J.P."/>
            <person name="Chiovitti A."/>
            <person name="Choi C.J."/>
            <person name="Coesel S."/>
            <person name="De Martino A."/>
            <person name="Detter J.C."/>
            <person name="Durkin C."/>
            <person name="Falciatore A."/>
            <person name="Fournet J."/>
            <person name="Haruta M."/>
            <person name="Huysman M.J."/>
            <person name="Jenkins B.D."/>
            <person name="Jiroutova K."/>
            <person name="Jorgensen R.E."/>
            <person name="Joubert Y."/>
            <person name="Kaplan A."/>
            <person name="Kroger N."/>
            <person name="Kroth P.G."/>
            <person name="La Roche J."/>
            <person name="Lindquist E."/>
            <person name="Lommer M."/>
            <person name="Martin-Jezequel V."/>
            <person name="Lopez P.J."/>
            <person name="Lucas S."/>
            <person name="Mangogna M."/>
            <person name="McGinnis K."/>
            <person name="Medlin L.K."/>
            <person name="Montsant A."/>
            <person name="Oudot-Le Secq M.P."/>
            <person name="Napoli C."/>
            <person name="Obornik M."/>
            <person name="Parker M.S."/>
            <person name="Petit J.L."/>
            <person name="Porcel B.M."/>
            <person name="Poulsen N."/>
            <person name="Robison M."/>
            <person name="Rychlewski L."/>
            <person name="Rynearson T.A."/>
            <person name="Schmutz J."/>
            <person name="Shapiro H."/>
            <person name="Siaut M."/>
            <person name="Stanley M."/>
            <person name="Sussman M.R."/>
            <person name="Taylor A.R."/>
            <person name="Vardi A."/>
            <person name="von Dassow P."/>
            <person name="Vyverman W."/>
            <person name="Willis A."/>
            <person name="Wyrwicz L.S."/>
            <person name="Rokhsar D.S."/>
            <person name="Weissenbach J."/>
            <person name="Armbrust E.V."/>
            <person name="Green B.R."/>
            <person name="Van de Peer Y."/>
            <person name="Grigoriev I.V."/>
        </authorList>
    </citation>
    <scope>NUCLEOTIDE SEQUENCE [LARGE SCALE GENOMIC DNA]</scope>
    <source>
        <strain evidence="1 2">CCMP1335</strain>
    </source>
</reference>
<dbReference type="GeneID" id="7443012"/>
<gene>
    <name evidence="1" type="ORF">THAPS_10963</name>
</gene>
<protein>
    <submittedName>
        <fullName evidence="1">Uncharacterized protein</fullName>
    </submittedName>
</protein>
<dbReference type="EMBL" id="CP001159">
    <property type="protein sequence ID" value="ACI64327.1"/>
    <property type="molecule type" value="Genomic_DNA"/>
</dbReference>